<dbReference type="RefSeq" id="WP_190262219.1">
    <property type="nucleotide sequence ID" value="NZ_CP053923.1"/>
</dbReference>
<sequence>MQKIDKFAHAAKVVALCLPPVVMSLIGLAALSRKKDGAVVVAGKKPALSTVRRSGTG</sequence>
<keyword evidence="1" id="KW-1133">Transmembrane helix</keyword>
<keyword evidence="1" id="KW-0472">Membrane</keyword>
<organism evidence="2 3">
    <name type="scientific">Defluviicoccus vanus</name>
    <dbReference type="NCBI Taxonomy" id="111831"/>
    <lineage>
        <taxon>Bacteria</taxon>
        <taxon>Pseudomonadati</taxon>
        <taxon>Pseudomonadota</taxon>
        <taxon>Alphaproteobacteria</taxon>
        <taxon>Rhodospirillales</taxon>
        <taxon>Rhodospirillaceae</taxon>
        <taxon>Defluviicoccus</taxon>
    </lineage>
</organism>
<keyword evidence="3" id="KW-1185">Reference proteome</keyword>
<feature type="transmembrane region" description="Helical" evidence="1">
    <location>
        <begin position="12"/>
        <end position="31"/>
    </location>
</feature>
<dbReference type="AlphaFoldDB" id="A0A7H1MZ79"/>
<dbReference type="KEGG" id="dvn:HQ394_04540"/>
<gene>
    <name evidence="2" type="ORF">HQ394_04540</name>
</gene>
<accession>A0A7H1MZ79</accession>
<reference evidence="2 3" key="1">
    <citation type="submission" date="2020-05" db="EMBL/GenBank/DDBJ databases">
        <title>Complete closed genome sequence of Defluviicoccus vanus.</title>
        <authorList>
            <person name="Bessarab I."/>
            <person name="Arumugam K."/>
            <person name="Maszenan A.M."/>
            <person name="Seviour R.J."/>
            <person name="Williams R.B."/>
        </authorList>
    </citation>
    <scope>NUCLEOTIDE SEQUENCE [LARGE SCALE GENOMIC DNA]</scope>
    <source>
        <strain evidence="2 3">Ben 114</strain>
    </source>
</reference>
<proteinExistence type="predicted"/>
<protein>
    <submittedName>
        <fullName evidence="2">Uncharacterized protein</fullName>
    </submittedName>
</protein>
<dbReference type="Proteomes" id="UP000516369">
    <property type="component" value="Chromosome"/>
</dbReference>
<evidence type="ECO:0000313" key="2">
    <source>
        <dbReference type="EMBL" id="QNT68765.1"/>
    </source>
</evidence>
<name>A0A7H1MZ79_9PROT</name>
<evidence type="ECO:0000313" key="3">
    <source>
        <dbReference type="Proteomes" id="UP000516369"/>
    </source>
</evidence>
<keyword evidence="1" id="KW-0812">Transmembrane</keyword>
<evidence type="ECO:0000256" key="1">
    <source>
        <dbReference type="SAM" id="Phobius"/>
    </source>
</evidence>
<dbReference type="EMBL" id="CP053923">
    <property type="protein sequence ID" value="QNT68765.1"/>
    <property type="molecule type" value="Genomic_DNA"/>
</dbReference>